<dbReference type="Gene3D" id="1.10.10.10">
    <property type="entry name" value="Winged helix-like DNA-binding domain superfamily/Winged helix DNA-binding domain"/>
    <property type="match status" value="1"/>
</dbReference>
<gene>
    <name evidence="9" type="ORF">Cch02nite_70590</name>
</gene>
<dbReference type="SUPFAM" id="SSF48452">
    <property type="entry name" value="TPR-like"/>
    <property type="match status" value="3"/>
</dbReference>
<evidence type="ECO:0000256" key="3">
    <source>
        <dbReference type="ARBA" id="ARBA00023015"/>
    </source>
</evidence>
<dbReference type="GO" id="GO:0006355">
    <property type="term" value="P:regulation of DNA-templated transcription"/>
    <property type="evidence" value="ECO:0007669"/>
    <property type="project" value="InterPro"/>
</dbReference>
<dbReference type="Gene3D" id="1.10.8.430">
    <property type="entry name" value="Helical domain of apoptotic protease-activating factors"/>
    <property type="match status" value="1"/>
</dbReference>
<name>A0A8J3KAE2_9ACTN</name>
<dbReference type="InterPro" id="IPR027417">
    <property type="entry name" value="P-loop_NTPase"/>
</dbReference>
<evidence type="ECO:0000256" key="2">
    <source>
        <dbReference type="ARBA" id="ARBA00022737"/>
    </source>
</evidence>
<dbReference type="Pfam" id="PF13424">
    <property type="entry name" value="TPR_12"/>
    <property type="match status" value="2"/>
</dbReference>
<dbReference type="Gene3D" id="1.25.40.10">
    <property type="entry name" value="Tetratricopeptide repeat domain"/>
    <property type="match status" value="3"/>
</dbReference>
<keyword evidence="4 7" id="KW-0238">DNA-binding</keyword>
<reference evidence="9 10" key="1">
    <citation type="submission" date="2021-01" db="EMBL/GenBank/DDBJ databases">
        <title>Whole genome shotgun sequence of Catellatospora chokoriensis NBRC 107358.</title>
        <authorList>
            <person name="Komaki H."/>
            <person name="Tamura T."/>
        </authorList>
    </citation>
    <scope>NUCLEOTIDE SEQUENCE [LARGE SCALE GENOMIC DNA]</scope>
    <source>
        <strain evidence="9 10">NBRC 107358</strain>
    </source>
</reference>
<accession>A0A8J3KAE2</accession>
<keyword evidence="10" id="KW-1185">Reference proteome</keyword>
<dbReference type="Pfam" id="PF00931">
    <property type="entry name" value="NB-ARC"/>
    <property type="match status" value="1"/>
</dbReference>
<dbReference type="Pfam" id="PF00486">
    <property type="entry name" value="Trans_reg_C"/>
    <property type="match status" value="1"/>
</dbReference>
<dbReference type="SMART" id="SM01043">
    <property type="entry name" value="BTAD"/>
    <property type="match status" value="1"/>
</dbReference>
<dbReference type="InterPro" id="IPR042197">
    <property type="entry name" value="Apaf_helical"/>
</dbReference>
<organism evidence="9 10">
    <name type="scientific">Catellatospora chokoriensis</name>
    <dbReference type="NCBI Taxonomy" id="310353"/>
    <lineage>
        <taxon>Bacteria</taxon>
        <taxon>Bacillati</taxon>
        <taxon>Actinomycetota</taxon>
        <taxon>Actinomycetes</taxon>
        <taxon>Micromonosporales</taxon>
        <taxon>Micromonosporaceae</taxon>
        <taxon>Catellatospora</taxon>
    </lineage>
</organism>
<keyword evidence="6" id="KW-0802">TPR repeat</keyword>
<dbReference type="Proteomes" id="UP000619293">
    <property type="component" value="Unassembled WGS sequence"/>
</dbReference>
<feature type="domain" description="OmpR/PhoB-type" evidence="8">
    <location>
        <begin position="1"/>
        <end position="93"/>
    </location>
</feature>
<dbReference type="InterPro" id="IPR005158">
    <property type="entry name" value="BTAD"/>
</dbReference>
<dbReference type="InterPro" id="IPR002182">
    <property type="entry name" value="NB-ARC"/>
</dbReference>
<keyword evidence="2" id="KW-0677">Repeat</keyword>
<keyword evidence="3" id="KW-0805">Transcription regulation</keyword>
<dbReference type="PROSITE" id="PS50005">
    <property type="entry name" value="TPR"/>
    <property type="match status" value="1"/>
</dbReference>
<keyword evidence="5" id="KW-0804">Transcription</keyword>
<dbReference type="SMART" id="SM00862">
    <property type="entry name" value="Trans_reg_C"/>
    <property type="match status" value="1"/>
</dbReference>
<dbReference type="InterPro" id="IPR019734">
    <property type="entry name" value="TPR_rpt"/>
</dbReference>
<dbReference type="SUPFAM" id="SSF46894">
    <property type="entry name" value="C-terminal effector domain of the bipartite response regulators"/>
    <property type="match status" value="1"/>
</dbReference>
<dbReference type="InterPro" id="IPR001867">
    <property type="entry name" value="OmpR/PhoB-type_DNA-bd"/>
</dbReference>
<dbReference type="GO" id="GO:0003677">
    <property type="term" value="F:DNA binding"/>
    <property type="evidence" value="ECO:0007669"/>
    <property type="project" value="UniProtKB-UniRule"/>
</dbReference>
<dbReference type="Gene3D" id="3.40.50.300">
    <property type="entry name" value="P-loop containing nucleotide triphosphate hydrolases"/>
    <property type="match status" value="1"/>
</dbReference>
<dbReference type="InterPro" id="IPR036388">
    <property type="entry name" value="WH-like_DNA-bd_sf"/>
</dbReference>
<dbReference type="PANTHER" id="PTHR35807:SF1">
    <property type="entry name" value="TRANSCRIPTIONAL REGULATOR REDD"/>
    <property type="match status" value="1"/>
</dbReference>
<dbReference type="PANTHER" id="PTHR35807">
    <property type="entry name" value="TRANSCRIPTIONAL REGULATOR REDD-RELATED"/>
    <property type="match status" value="1"/>
</dbReference>
<proteinExistence type="inferred from homology"/>
<dbReference type="SMART" id="SM00028">
    <property type="entry name" value="TPR"/>
    <property type="match status" value="6"/>
</dbReference>
<dbReference type="InterPro" id="IPR016032">
    <property type="entry name" value="Sig_transdc_resp-reg_C-effctor"/>
</dbReference>
<evidence type="ECO:0000259" key="8">
    <source>
        <dbReference type="PROSITE" id="PS51755"/>
    </source>
</evidence>
<dbReference type="GO" id="GO:0000160">
    <property type="term" value="P:phosphorelay signal transduction system"/>
    <property type="evidence" value="ECO:0007669"/>
    <property type="project" value="InterPro"/>
</dbReference>
<evidence type="ECO:0000256" key="5">
    <source>
        <dbReference type="ARBA" id="ARBA00023163"/>
    </source>
</evidence>
<dbReference type="GO" id="GO:0043531">
    <property type="term" value="F:ADP binding"/>
    <property type="evidence" value="ECO:0007669"/>
    <property type="project" value="InterPro"/>
</dbReference>
<evidence type="ECO:0000313" key="9">
    <source>
        <dbReference type="EMBL" id="GIF93615.1"/>
    </source>
</evidence>
<dbReference type="RefSeq" id="WP_191837910.1">
    <property type="nucleotide sequence ID" value="NZ_BAAALB010000030.1"/>
</dbReference>
<comment type="caution">
    <text evidence="9">The sequence shown here is derived from an EMBL/GenBank/DDBJ whole genome shotgun (WGS) entry which is preliminary data.</text>
</comment>
<dbReference type="AlphaFoldDB" id="A0A8J3KAE2"/>
<dbReference type="Pfam" id="PF03704">
    <property type="entry name" value="BTAD"/>
    <property type="match status" value="1"/>
</dbReference>
<evidence type="ECO:0000256" key="1">
    <source>
        <dbReference type="ARBA" id="ARBA00005820"/>
    </source>
</evidence>
<feature type="repeat" description="TPR" evidence="6">
    <location>
        <begin position="766"/>
        <end position="799"/>
    </location>
</feature>
<protein>
    <submittedName>
        <fullName evidence="9">SARP family transcriptional regulator</fullName>
    </submittedName>
</protein>
<dbReference type="EMBL" id="BONG01000068">
    <property type="protein sequence ID" value="GIF93615.1"/>
    <property type="molecule type" value="Genomic_DNA"/>
</dbReference>
<comment type="similarity">
    <text evidence="1">Belongs to the AfsR/DnrI/RedD regulatory family.</text>
</comment>
<dbReference type="InterPro" id="IPR011990">
    <property type="entry name" value="TPR-like_helical_dom_sf"/>
</dbReference>
<sequence length="1010" mass="109555">MEFRLLGPVEVVAGSRRLPLNGAKVRTLLAALLLEQGHLIPATRLVDLLWPEDPPETARALVQTYVSNLRRTLSQHGVDDVVSTRSAGYVIRLPAGALDRDVFIQLAGDGRRAAAAGRHGEALGLFDAALTLWRGPALAGLDNTRFDGFAAQLEEMRLAVTAERAAVRLAAGDHQRLIPELFALVELHPADERLHGQLMLALYRQGRQADALAAYRRVRKWLIEETGLEPGAELTAMHDAILRGDPALLPAVTPAEQPRPAPTPPAPAVPSQLPIAPPDFTGRADQLAAFTSGLRAATDRTVRVIAGPGGAGKTAFATYAAHRIAADYPDGQLYIELRGMSDTPTTPGEALGRFLRALGVAPGAVPDDPDERAELFRATIAGRRLLILLDDARSEQQVRPLLPGAPGCAVIITSRDRLGGLAGAAHLTELETLTEQDSLELLARIAGEQRIDADPASAREIVEHCGRLPLAIRIAAARLATRRQWPLSIMATRLADERQRLDELSMTDMAVRATIALSCRSLDEQAQALLRRLGYLGVSDASVELASWLVDGTTAEAERLLERLVDMHLVNIGAIGRHGQINYRLHDLVRLYGREQAEAQEQPADLLAAVERVTASWLTIVNGIAATIPTGEMRWRHESSLGRDVEPAVLERVLGDPPEWFDQARTPLAVSLERAADLGLQELACQLASARFTVALGGANRYEIRSRLIDGALAAARRAGNRRGEAILLAEAGQLRYDQDHYSESRRLLGEALTVFREIGDVPSEAATLADLGAAHRETGDFTEALRLLDAATRLCEQTADAAGIGYTRRLAGSVRLELGQFEQAKADLDQSLSAYRAAGTPRGEAMTLRTLGLYHRGRAEYAQAVAVLERSAATFEQLGDILMLAYVQRAMGKTKLRMGLHEQALPLVETALATSRSLNDRWGEGSGLRTLGDLHLQAGRLDLAESLLRQSIEHWDALGLPLMRARSQRDLATLHDARGDAAAAGRLRDAARQVFAEYGTREYSELQNL</sequence>
<dbReference type="InterPro" id="IPR051677">
    <property type="entry name" value="AfsR-DnrI-RedD_regulator"/>
</dbReference>
<dbReference type="PROSITE" id="PS51755">
    <property type="entry name" value="OMPR_PHOB"/>
    <property type="match status" value="1"/>
</dbReference>
<dbReference type="SUPFAM" id="SSF52540">
    <property type="entry name" value="P-loop containing nucleoside triphosphate hydrolases"/>
    <property type="match status" value="1"/>
</dbReference>
<evidence type="ECO:0000313" key="10">
    <source>
        <dbReference type="Proteomes" id="UP000619293"/>
    </source>
</evidence>
<dbReference type="CDD" id="cd15831">
    <property type="entry name" value="BTAD"/>
    <property type="match status" value="1"/>
</dbReference>
<dbReference type="PRINTS" id="PR00364">
    <property type="entry name" value="DISEASERSIST"/>
</dbReference>
<evidence type="ECO:0000256" key="6">
    <source>
        <dbReference type="PROSITE-ProRule" id="PRU00339"/>
    </source>
</evidence>
<evidence type="ECO:0000256" key="7">
    <source>
        <dbReference type="PROSITE-ProRule" id="PRU01091"/>
    </source>
</evidence>
<evidence type="ECO:0000256" key="4">
    <source>
        <dbReference type="ARBA" id="ARBA00023125"/>
    </source>
</evidence>
<feature type="DNA-binding region" description="OmpR/PhoB-type" evidence="7">
    <location>
        <begin position="1"/>
        <end position="93"/>
    </location>
</feature>